<dbReference type="SMART" id="SM00990">
    <property type="entry name" value="VRR_NUC"/>
    <property type="match status" value="1"/>
</dbReference>
<dbReference type="EMBL" id="MKXG01000023">
    <property type="protein sequence ID" value="PJZ17356.1"/>
    <property type="molecule type" value="Genomic_DNA"/>
</dbReference>
<name>A0A2M9WPL2_9LACO</name>
<sequence length="113" mass="12875">MATSEHEIQKEILVALCRHKCNAYRINVGKVQTKDGRWFDTGAPQGHPDIYGTRWVDNQTFYIEVKSKTGKLRPDQIRFHEMLQSHNIIHGVARSVKDALMIVDGGLCGYGYD</sequence>
<dbReference type="InterPro" id="IPR011856">
    <property type="entry name" value="tRNA_endonuc-like_dom_sf"/>
</dbReference>
<dbReference type="Pfam" id="PF08774">
    <property type="entry name" value="VRR_NUC"/>
    <property type="match status" value="1"/>
</dbReference>
<organism evidence="5 6">
    <name type="scientific">Lactobacillus crispatus</name>
    <dbReference type="NCBI Taxonomy" id="47770"/>
    <lineage>
        <taxon>Bacteria</taxon>
        <taxon>Bacillati</taxon>
        <taxon>Bacillota</taxon>
        <taxon>Bacilli</taxon>
        <taxon>Lactobacillales</taxon>
        <taxon>Lactobacillaceae</taxon>
        <taxon>Lactobacillus</taxon>
    </lineage>
</organism>
<dbReference type="GO" id="GO:0004518">
    <property type="term" value="F:nuclease activity"/>
    <property type="evidence" value="ECO:0007669"/>
    <property type="project" value="UniProtKB-KW"/>
</dbReference>
<evidence type="ECO:0000259" key="4">
    <source>
        <dbReference type="SMART" id="SM00990"/>
    </source>
</evidence>
<dbReference type="RefSeq" id="WP_100732584.1">
    <property type="nucleotide sequence ID" value="NZ_MKXG01000023.1"/>
</dbReference>
<feature type="domain" description="VRR-NUC" evidence="4">
    <location>
        <begin position="3"/>
        <end position="97"/>
    </location>
</feature>
<keyword evidence="2" id="KW-0540">Nuclease</keyword>
<evidence type="ECO:0000256" key="2">
    <source>
        <dbReference type="ARBA" id="ARBA00022722"/>
    </source>
</evidence>
<keyword evidence="3" id="KW-0378">Hydrolase</keyword>
<gene>
    <name evidence="5" type="ORF">BHU41_06490</name>
</gene>
<dbReference type="Gene3D" id="3.40.1350.10">
    <property type="match status" value="1"/>
</dbReference>
<comment type="caution">
    <text evidence="5">The sequence shown here is derived from an EMBL/GenBank/DDBJ whole genome shotgun (WGS) entry which is preliminary data.</text>
</comment>
<dbReference type="GO" id="GO:0003676">
    <property type="term" value="F:nucleic acid binding"/>
    <property type="evidence" value="ECO:0007669"/>
    <property type="project" value="InterPro"/>
</dbReference>
<comment type="cofactor">
    <cofactor evidence="1">
        <name>Mg(2+)</name>
        <dbReference type="ChEBI" id="CHEBI:18420"/>
    </cofactor>
</comment>
<accession>A0A2M9WPL2</accession>
<reference evidence="5 6" key="1">
    <citation type="submission" date="2016-10" db="EMBL/GenBank/DDBJ databases">
        <title>WGS of isloates from the oral cavity of healthy individuals.</title>
        <authorList>
            <person name="Sharma S."/>
            <person name="Pal V.K."/>
            <person name="Patil P.B."/>
            <person name="Korpole S."/>
            <person name="Grover V."/>
        </authorList>
    </citation>
    <scope>NUCLEOTIDE SEQUENCE [LARGE SCALE GENOMIC DNA]</scope>
    <source>
        <strain evidence="5 6">DISK12</strain>
    </source>
</reference>
<dbReference type="Proteomes" id="UP000231914">
    <property type="component" value="Unassembled WGS sequence"/>
</dbReference>
<dbReference type="InterPro" id="IPR014883">
    <property type="entry name" value="VRR_NUC"/>
</dbReference>
<evidence type="ECO:0000256" key="3">
    <source>
        <dbReference type="ARBA" id="ARBA00022801"/>
    </source>
</evidence>
<dbReference type="GO" id="GO:0016788">
    <property type="term" value="F:hydrolase activity, acting on ester bonds"/>
    <property type="evidence" value="ECO:0007669"/>
    <property type="project" value="InterPro"/>
</dbReference>
<dbReference type="AlphaFoldDB" id="A0A2M9WPL2"/>
<evidence type="ECO:0000313" key="5">
    <source>
        <dbReference type="EMBL" id="PJZ17356.1"/>
    </source>
</evidence>
<evidence type="ECO:0000313" key="6">
    <source>
        <dbReference type="Proteomes" id="UP000231914"/>
    </source>
</evidence>
<evidence type="ECO:0000256" key="1">
    <source>
        <dbReference type="ARBA" id="ARBA00001946"/>
    </source>
</evidence>
<proteinExistence type="predicted"/>
<protein>
    <submittedName>
        <fullName evidence="5">VRR-NUC domain protein</fullName>
    </submittedName>
</protein>